<dbReference type="Gene3D" id="3.30.497.10">
    <property type="entry name" value="Antithrombin, subunit I, domain 2"/>
    <property type="match status" value="1"/>
</dbReference>
<keyword evidence="4" id="KW-0732">Signal</keyword>
<evidence type="ECO:0000256" key="3">
    <source>
        <dbReference type="RuleBase" id="RU000411"/>
    </source>
</evidence>
<dbReference type="PANTHER" id="PTHR11461">
    <property type="entry name" value="SERINE PROTEASE INHIBITOR, SERPIN"/>
    <property type="match status" value="1"/>
</dbReference>
<dbReference type="GeneID" id="108040185"/>
<keyword evidence="2 8" id="KW-0722">Serine protease inhibitor</keyword>
<dbReference type="CDD" id="cd19598">
    <property type="entry name" value="serpin77Ba-like_insects"/>
    <property type="match status" value="1"/>
</dbReference>
<reference evidence="6" key="3">
    <citation type="submission" date="2025-05" db="UniProtKB">
        <authorList>
            <consortium name="EnsemblMetazoa"/>
        </authorList>
    </citation>
    <scope>IDENTIFICATION</scope>
</reference>
<evidence type="ECO:0000313" key="6">
    <source>
        <dbReference type="EnsemblMetazoa" id="XP_016972962.1"/>
    </source>
</evidence>
<evidence type="ECO:0000256" key="4">
    <source>
        <dbReference type="SAM" id="SignalP"/>
    </source>
</evidence>
<dbReference type="InterPro" id="IPR042185">
    <property type="entry name" value="Serpin_sf_2"/>
</dbReference>
<dbReference type="InterPro" id="IPR042178">
    <property type="entry name" value="Serpin_sf_1"/>
</dbReference>
<dbReference type="SMART" id="SM00093">
    <property type="entry name" value="SERPIN"/>
    <property type="match status" value="1"/>
</dbReference>
<dbReference type="AlphaFoldDB" id="A0A6P4E4V6"/>
<protein>
    <submittedName>
        <fullName evidence="8">Serine protease inhibitor-like</fullName>
    </submittedName>
</protein>
<dbReference type="PROSITE" id="PS00284">
    <property type="entry name" value="SERPIN"/>
    <property type="match status" value="1"/>
</dbReference>
<dbReference type="InterPro" id="IPR023796">
    <property type="entry name" value="Serpin_dom"/>
</dbReference>
<dbReference type="RefSeq" id="XP_016972962.1">
    <property type="nucleotide sequence ID" value="XM_017117473.1"/>
</dbReference>
<dbReference type="PANTHER" id="PTHR11461:SF367">
    <property type="entry name" value="GH21475P-RELATED"/>
    <property type="match status" value="1"/>
</dbReference>
<dbReference type="GO" id="GO:0004867">
    <property type="term" value="F:serine-type endopeptidase inhibitor activity"/>
    <property type="evidence" value="ECO:0007669"/>
    <property type="project" value="UniProtKB-KW"/>
</dbReference>
<dbReference type="InterPro" id="IPR036186">
    <property type="entry name" value="Serpin_sf"/>
</dbReference>
<dbReference type="InterPro" id="IPR023795">
    <property type="entry name" value="Serpin_CS"/>
</dbReference>
<accession>A0A6P4E4V6</accession>
<feature type="signal peptide" evidence="4">
    <location>
        <begin position="1"/>
        <end position="22"/>
    </location>
</feature>
<gene>
    <name evidence="8" type="primary">LOC108040185</name>
    <name evidence="6" type="synonym">108040185</name>
</gene>
<feature type="domain" description="Serpin" evidence="5">
    <location>
        <begin position="38"/>
        <end position="404"/>
    </location>
</feature>
<dbReference type="InterPro" id="IPR000215">
    <property type="entry name" value="Serpin_fam"/>
</dbReference>
<sequence length="407" mass="46173">MMMRLPLLLVSIVLFLAQEQYAQSPQDTLSKGVEDFCLDLLHRTAVGPENSHKNFMISPFSVWSLLVLLYEGSEGETLNQLRQTLRINVEDELLRRFYSDRNRFLNIKHDDVEVSSLLAVYTDNSYWIKNGYRYTIQSYNAQTEEVDFSRADTVRRINDVIDRSTRGLIKNPVKQQDVYGAKMFLLSTLYFKAWWTFPFKTSQTRMGSFHNENGAVIAEVPLMQQTANLAFASKIQGLNAFVLELPYGTGKNPAMIVLLPKRGFKLIDVANNLRNIGLWPIFQHLNAFRSNASEDNEVEVVLPRFEISTTFDLKETLIQMGIRDLFDEGAANLDRMSSGLFANLVSHSTKIIVDEDGTTAGAVAQASLENKSSPPQFQLNRPFMYLVVEKSTGLLLFAGQVQNPKET</sequence>
<organism evidence="8">
    <name type="scientific">Drosophila rhopaloa</name>
    <name type="common">Fruit fly</name>
    <dbReference type="NCBI Taxonomy" id="1041015"/>
    <lineage>
        <taxon>Eukaryota</taxon>
        <taxon>Metazoa</taxon>
        <taxon>Ecdysozoa</taxon>
        <taxon>Arthropoda</taxon>
        <taxon>Hexapoda</taxon>
        <taxon>Insecta</taxon>
        <taxon>Pterygota</taxon>
        <taxon>Neoptera</taxon>
        <taxon>Endopterygota</taxon>
        <taxon>Diptera</taxon>
        <taxon>Brachycera</taxon>
        <taxon>Muscomorpha</taxon>
        <taxon>Ephydroidea</taxon>
        <taxon>Drosophilidae</taxon>
        <taxon>Drosophila</taxon>
        <taxon>Sophophora</taxon>
    </lineage>
</organism>
<feature type="chain" id="PRO_5027595121" evidence="4">
    <location>
        <begin position="23"/>
        <end position="407"/>
    </location>
</feature>
<keyword evidence="7" id="KW-1185">Reference proteome</keyword>
<reference evidence="7" key="1">
    <citation type="journal article" date="2021" name="Elife">
        <title>Highly contiguous assemblies of 101 drosophilid genomes.</title>
        <authorList>
            <person name="Kim B.Y."/>
            <person name="Wang J.R."/>
            <person name="Miller D.E."/>
            <person name="Barmina O."/>
            <person name="Delaney E."/>
            <person name="Thompson A."/>
            <person name="Comeault A.A."/>
            <person name="Peede D."/>
            <person name="D'Agostino E.R."/>
            <person name="Pelaez J."/>
            <person name="Aguilar J.M."/>
            <person name="Haji D."/>
            <person name="Matsunaga T."/>
            <person name="Armstrong E.E."/>
            <person name="Zych M."/>
            <person name="Ogawa Y."/>
            <person name="Stamenkovic-Radak M."/>
            <person name="Jelic M."/>
            <person name="Veselinovic M.S."/>
            <person name="Tanaskovic M."/>
            <person name="Eric P."/>
            <person name="Gao J.J."/>
            <person name="Katoh T.K."/>
            <person name="Toda M.J."/>
            <person name="Watabe H."/>
            <person name="Watada M."/>
            <person name="Davis J.S."/>
            <person name="Moyle L.C."/>
            <person name="Manoli G."/>
            <person name="Bertolini E."/>
            <person name="Kostal V."/>
            <person name="Hawley R.S."/>
            <person name="Takahashi A."/>
            <person name="Jones C.D."/>
            <person name="Price D.K."/>
            <person name="Whiteman N."/>
            <person name="Kopp A."/>
            <person name="Matute D.R."/>
            <person name="Petrov D.A."/>
        </authorList>
    </citation>
    <scope>NUCLEOTIDE SEQUENCE [LARGE SCALE GENOMIC DNA]</scope>
</reference>
<dbReference type="Pfam" id="PF00079">
    <property type="entry name" value="Serpin"/>
    <property type="match status" value="1"/>
</dbReference>
<keyword evidence="1 8" id="KW-0646">Protease inhibitor</keyword>
<evidence type="ECO:0000259" key="5">
    <source>
        <dbReference type="SMART" id="SM00093"/>
    </source>
</evidence>
<evidence type="ECO:0000313" key="7">
    <source>
        <dbReference type="Proteomes" id="UP001652680"/>
    </source>
</evidence>
<dbReference type="OrthoDB" id="9440847at2759"/>
<reference evidence="8" key="2">
    <citation type="submission" date="2025-04" db="UniProtKB">
        <authorList>
            <consortium name="RefSeq"/>
        </authorList>
    </citation>
    <scope>IDENTIFICATION</scope>
</reference>
<proteinExistence type="inferred from homology"/>
<dbReference type="GO" id="GO:0005615">
    <property type="term" value="C:extracellular space"/>
    <property type="evidence" value="ECO:0007669"/>
    <property type="project" value="InterPro"/>
</dbReference>
<name>A0A6P4E4V6_DRORH</name>
<dbReference type="Proteomes" id="UP001652680">
    <property type="component" value="Unassembled WGS sequence"/>
</dbReference>
<evidence type="ECO:0000256" key="1">
    <source>
        <dbReference type="ARBA" id="ARBA00022690"/>
    </source>
</evidence>
<dbReference type="Gene3D" id="2.30.39.10">
    <property type="entry name" value="Alpha-1-antitrypsin, domain 1"/>
    <property type="match status" value="1"/>
</dbReference>
<evidence type="ECO:0000256" key="2">
    <source>
        <dbReference type="ARBA" id="ARBA00022900"/>
    </source>
</evidence>
<dbReference type="SUPFAM" id="SSF56574">
    <property type="entry name" value="Serpins"/>
    <property type="match status" value="1"/>
</dbReference>
<evidence type="ECO:0000313" key="8">
    <source>
        <dbReference type="RefSeq" id="XP_016972962.1"/>
    </source>
</evidence>
<dbReference type="EnsemblMetazoa" id="XM_017117473.2">
    <property type="protein sequence ID" value="XP_016972962.1"/>
    <property type="gene ID" value="LOC108040185"/>
</dbReference>
<comment type="similarity">
    <text evidence="3">Belongs to the serpin family.</text>
</comment>